<feature type="region of interest" description="Disordered" evidence="1">
    <location>
        <begin position="89"/>
        <end position="117"/>
    </location>
</feature>
<keyword evidence="3" id="KW-1185">Reference proteome</keyword>
<dbReference type="AlphaFoldDB" id="A0A834UB82"/>
<accession>A0A834UB82</accession>
<dbReference type="Proteomes" id="UP000600918">
    <property type="component" value="Unassembled WGS sequence"/>
</dbReference>
<proteinExistence type="predicted"/>
<sequence length="117" mass="13409">MSPNYRGYDLLRARTKNHHTNWTQWNALIKRGSSLRNTTVRKLKEEKSIHRILNEASNISELRIRILGVSSTRLLGDRATTSNYIGLVSPEEEEENCENALRSKGHRPDNLPTNLAN</sequence>
<reference evidence="2" key="1">
    <citation type="journal article" date="2020" name="G3 (Bethesda)">
        <title>High-Quality Assemblies for Three Invasive Social Wasps from the &lt;i&gt;Vespula&lt;/i&gt; Genus.</title>
        <authorList>
            <person name="Harrop T.W.R."/>
            <person name="Guhlin J."/>
            <person name="McLaughlin G.M."/>
            <person name="Permina E."/>
            <person name="Stockwell P."/>
            <person name="Gilligan J."/>
            <person name="Le Lec M.F."/>
            <person name="Gruber M.A.M."/>
            <person name="Quinn O."/>
            <person name="Lovegrove M."/>
            <person name="Duncan E.J."/>
            <person name="Remnant E.J."/>
            <person name="Van Eeckhoven J."/>
            <person name="Graham B."/>
            <person name="Knapp R.A."/>
            <person name="Langford K.W."/>
            <person name="Kronenberg Z."/>
            <person name="Press M.O."/>
            <person name="Eacker S.M."/>
            <person name="Wilson-Rankin E.E."/>
            <person name="Purcell J."/>
            <person name="Lester P.J."/>
            <person name="Dearden P.K."/>
        </authorList>
    </citation>
    <scope>NUCLEOTIDE SEQUENCE</scope>
    <source>
        <strain evidence="2">Volc-1</strain>
    </source>
</reference>
<name>A0A834UB82_VESPE</name>
<organism evidence="2 3">
    <name type="scientific">Vespula pensylvanica</name>
    <name type="common">Western yellow jacket</name>
    <name type="synonym">Wasp</name>
    <dbReference type="NCBI Taxonomy" id="30213"/>
    <lineage>
        <taxon>Eukaryota</taxon>
        <taxon>Metazoa</taxon>
        <taxon>Ecdysozoa</taxon>
        <taxon>Arthropoda</taxon>
        <taxon>Hexapoda</taxon>
        <taxon>Insecta</taxon>
        <taxon>Pterygota</taxon>
        <taxon>Neoptera</taxon>
        <taxon>Endopterygota</taxon>
        <taxon>Hymenoptera</taxon>
        <taxon>Apocrita</taxon>
        <taxon>Aculeata</taxon>
        <taxon>Vespoidea</taxon>
        <taxon>Vespidae</taxon>
        <taxon>Vespinae</taxon>
        <taxon>Vespula</taxon>
    </lineage>
</organism>
<gene>
    <name evidence="2" type="ORF">H0235_007350</name>
</gene>
<comment type="caution">
    <text evidence="2">The sequence shown here is derived from an EMBL/GenBank/DDBJ whole genome shotgun (WGS) entry which is preliminary data.</text>
</comment>
<evidence type="ECO:0000313" key="3">
    <source>
        <dbReference type="Proteomes" id="UP000600918"/>
    </source>
</evidence>
<evidence type="ECO:0000256" key="1">
    <source>
        <dbReference type="SAM" id="MobiDB-lite"/>
    </source>
</evidence>
<dbReference type="EMBL" id="JACSDY010000005">
    <property type="protein sequence ID" value="KAF7427656.1"/>
    <property type="molecule type" value="Genomic_DNA"/>
</dbReference>
<evidence type="ECO:0000313" key="2">
    <source>
        <dbReference type="EMBL" id="KAF7427656.1"/>
    </source>
</evidence>
<protein>
    <submittedName>
        <fullName evidence="2">Uncharacterized protein</fullName>
    </submittedName>
</protein>